<feature type="transmembrane region" description="Helical" evidence="8">
    <location>
        <begin position="71"/>
        <end position="89"/>
    </location>
</feature>
<evidence type="ECO:0000256" key="5">
    <source>
        <dbReference type="ARBA" id="ARBA00022989"/>
    </source>
</evidence>
<dbReference type="InterPro" id="IPR028362">
    <property type="entry name" value="AlgI"/>
</dbReference>
<evidence type="ECO:0000256" key="8">
    <source>
        <dbReference type="SAM" id="Phobius"/>
    </source>
</evidence>
<dbReference type="InterPro" id="IPR024194">
    <property type="entry name" value="Ac/AlaTfrase_AlgI/DltB"/>
</dbReference>
<accession>A0A9D1XZ17</accession>
<evidence type="ECO:0008006" key="11">
    <source>
        <dbReference type="Google" id="ProtNLM"/>
    </source>
</evidence>
<evidence type="ECO:0000256" key="7">
    <source>
        <dbReference type="PIRNR" id="PIRNR016636"/>
    </source>
</evidence>
<feature type="transmembrane region" description="Helical" evidence="8">
    <location>
        <begin position="302"/>
        <end position="325"/>
    </location>
</feature>
<protein>
    <recommendedName>
        <fullName evidence="11">MBOAT family protein</fullName>
    </recommendedName>
</protein>
<keyword evidence="5 8" id="KW-1133">Transmembrane helix</keyword>
<dbReference type="GO" id="GO:0042121">
    <property type="term" value="P:alginic acid biosynthetic process"/>
    <property type="evidence" value="ECO:0007669"/>
    <property type="project" value="InterPro"/>
</dbReference>
<name>A0A9D1XZ17_9FIRM</name>
<evidence type="ECO:0000313" key="10">
    <source>
        <dbReference type="Proteomes" id="UP000886751"/>
    </source>
</evidence>
<evidence type="ECO:0000256" key="1">
    <source>
        <dbReference type="ARBA" id="ARBA00004651"/>
    </source>
</evidence>
<keyword evidence="4 8" id="KW-0812">Transmembrane</keyword>
<comment type="caution">
    <text evidence="9">The sequence shown here is derived from an EMBL/GenBank/DDBJ whole genome shotgun (WGS) entry which is preliminary data.</text>
</comment>
<evidence type="ECO:0000256" key="3">
    <source>
        <dbReference type="ARBA" id="ARBA00022475"/>
    </source>
</evidence>
<feature type="transmembrane region" description="Helical" evidence="8">
    <location>
        <begin position="45"/>
        <end position="64"/>
    </location>
</feature>
<reference evidence="9" key="2">
    <citation type="submission" date="2021-04" db="EMBL/GenBank/DDBJ databases">
        <authorList>
            <person name="Gilroy R."/>
        </authorList>
    </citation>
    <scope>NUCLEOTIDE SEQUENCE</scope>
    <source>
        <strain evidence="9">ChiHecec2B26-7398</strain>
    </source>
</reference>
<dbReference type="GO" id="GO:0016746">
    <property type="term" value="F:acyltransferase activity"/>
    <property type="evidence" value="ECO:0007669"/>
    <property type="project" value="UniProtKB-KW"/>
</dbReference>
<feature type="transmembrane region" description="Helical" evidence="8">
    <location>
        <begin position="441"/>
        <end position="465"/>
    </location>
</feature>
<dbReference type="PANTHER" id="PTHR13285">
    <property type="entry name" value="ACYLTRANSFERASE"/>
    <property type="match status" value="1"/>
</dbReference>
<sequence>MLAVTSPGFVVFAALLAWLWFRCAPARRWQCMLAASAVFYLSLDWQGYLVLLASAVLTWFCALRASAAKRWFGLGLAAALAPLLLLKYYVAAAGGLAALTGLRLWQPQLLQPLGLGYFSLQLVSYLVDVRRAVIPPQRSLGRVVCYASFFLSITQGPFNRYGELMPQMEAPTAWDAQRAWRGAMRCFWGYFKKVAVADRAAVVVAAVFADPAAFDRTQLLLAAVLYSFQLYADFSGYSDIVLGVGQVLGLSLPENFRRPFLAATVKELWARWHMSLSRWLKDYVYIPLGGSRCSALRRDANLVATFLVSGLWHGAGLTYLLWGFLHGMLQALENPLPWRRIITKGWARLVGIAGTFGIFVFTFTIFRASSLHNAAQMFGGMLHNGGRDVFSNYWELGLANRQEQVLLFAGVAILIAVDLLQERGVPLLDKLQAAPRPLRWLVYEGMLFAFLFMGQFLGGGGFLYARY</sequence>
<dbReference type="AlphaFoldDB" id="A0A9D1XZ17"/>
<dbReference type="GO" id="GO:0005886">
    <property type="term" value="C:plasma membrane"/>
    <property type="evidence" value="ECO:0007669"/>
    <property type="project" value="UniProtKB-SubCell"/>
</dbReference>
<proteinExistence type="inferred from homology"/>
<dbReference type="EMBL" id="DXEI01000011">
    <property type="protein sequence ID" value="HIX93940.1"/>
    <property type="molecule type" value="Genomic_DNA"/>
</dbReference>
<evidence type="ECO:0000256" key="4">
    <source>
        <dbReference type="ARBA" id="ARBA00022692"/>
    </source>
</evidence>
<keyword evidence="6 7" id="KW-0472">Membrane</keyword>
<comment type="subcellular location">
    <subcellularLocation>
        <location evidence="1">Cell membrane</location>
        <topology evidence="1">Multi-pass membrane protein</topology>
    </subcellularLocation>
</comment>
<organism evidence="9 10">
    <name type="scientific">Candidatus Gemmiger excrementipullorum</name>
    <dbReference type="NCBI Taxonomy" id="2838610"/>
    <lineage>
        <taxon>Bacteria</taxon>
        <taxon>Bacillati</taxon>
        <taxon>Bacillota</taxon>
        <taxon>Clostridia</taxon>
        <taxon>Eubacteriales</taxon>
        <taxon>Gemmiger</taxon>
    </lineage>
</organism>
<keyword evidence="3 7" id="KW-1003">Cell membrane</keyword>
<dbReference type="Pfam" id="PF03062">
    <property type="entry name" value="MBOAT"/>
    <property type="match status" value="1"/>
</dbReference>
<evidence type="ECO:0000256" key="2">
    <source>
        <dbReference type="ARBA" id="ARBA00010323"/>
    </source>
</evidence>
<comment type="similarity">
    <text evidence="2 7">Belongs to the membrane-bound acyltransferase family.</text>
</comment>
<dbReference type="Proteomes" id="UP000886751">
    <property type="component" value="Unassembled WGS sequence"/>
</dbReference>
<feature type="transmembrane region" description="Helical" evidence="8">
    <location>
        <begin position="345"/>
        <end position="366"/>
    </location>
</feature>
<dbReference type="PANTHER" id="PTHR13285:SF18">
    <property type="entry name" value="PROTEIN-CYSTEINE N-PALMITOYLTRANSFERASE RASP"/>
    <property type="match status" value="1"/>
</dbReference>
<keyword evidence="7" id="KW-0012">Acyltransferase</keyword>
<dbReference type="PIRSF" id="PIRSF500217">
    <property type="entry name" value="AlgI"/>
    <property type="match status" value="1"/>
</dbReference>
<keyword evidence="7" id="KW-0808">Transferase</keyword>
<dbReference type="InterPro" id="IPR004299">
    <property type="entry name" value="MBOAT_fam"/>
</dbReference>
<dbReference type="InterPro" id="IPR051085">
    <property type="entry name" value="MB_O-acyltransferase"/>
</dbReference>
<feature type="transmembrane region" description="Helical" evidence="8">
    <location>
        <begin position="109"/>
        <end position="127"/>
    </location>
</feature>
<reference evidence="9" key="1">
    <citation type="journal article" date="2021" name="PeerJ">
        <title>Extensive microbial diversity within the chicken gut microbiome revealed by metagenomics and culture.</title>
        <authorList>
            <person name="Gilroy R."/>
            <person name="Ravi A."/>
            <person name="Getino M."/>
            <person name="Pursley I."/>
            <person name="Horton D.L."/>
            <person name="Alikhan N.F."/>
            <person name="Baker D."/>
            <person name="Gharbi K."/>
            <person name="Hall N."/>
            <person name="Watson M."/>
            <person name="Adriaenssens E.M."/>
            <person name="Foster-Nyarko E."/>
            <person name="Jarju S."/>
            <person name="Secka A."/>
            <person name="Antonio M."/>
            <person name="Oren A."/>
            <person name="Chaudhuri R.R."/>
            <person name="La Ragione R."/>
            <person name="Hildebrand F."/>
            <person name="Pallen M.J."/>
        </authorList>
    </citation>
    <scope>NUCLEOTIDE SEQUENCE</scope>
    <source>
        <strain evidence="9">ChiHecec2B26-7398</strain>
    </source>
</reference>
<feature type="transmembrane region" description="Helical" evidence="8">
    <location>
        <begin position="405"/>
        <end position="421"/>
    </location>
</feature>
<gene>
    <name evidence="9" type="ORF">H9846_00550</name>
</gene>
<dbReference type="PIRSF" id="PIRSF016636">
    <property type="entry name" value="AlgI_DltB"/>
    <property type="match status" value="1"/>
</dbReference>
<evidence type="ECO:0000313" key="9">
    <source>
        <dbReference type="EMBL" id="HIX93940.1"/>
    </source>
</evidence>
<evidence type="ECO:0000256" key="6">
    <source>
        <dbReference type="ARBA" id="ARBA00023136"/>
    </source>
</evidence>